<accession>A0A679IX58</accession>
<proteinExistence type="predicted"/>
<organism evidence="3">
    <name type="scientific">Variovorax paradoxus</name>
    <dbReference type="NCBI Taxonomy" id="34073"/>
    <lineage>
        <taxon>Bacteria</taxon>
        <taxon>Pseudomonadati</taxon>
        <taxon>Pseudomonadota</taxon>
        <taxon>Betaproteobacteria</taxon>
        <taxon>Burkholderiales</taxon>
        <taxon>Comamonadaceae</taxon>
        <taxon>Variovorax</taxon>
    </lineage>
</organism>
<evidence type="ECO:0000256" key="2">
    <source>
        <dbReference type="SAM" id="Phobius"/>
    </source>
</evidence>
<gene>
    <name evidence="3" type="ORF">VVAX_00970</name>
</gene>
<keyword evidence="2" id="KW-0812">Transmembrane</keyword>
<reference evidence="3" key="1">
    <citation type="submission" date="2019-12" db="EMBL/GenBank/DDBJ databases">
        <authorList>
            <person name="Cremers G."/>
        </authorList>
    </citation>
    <scope>NUCLEOTIDE SEQUENCE</scope>
    <source>
        <strain evidence="3">Vvax</strain>
    </source>
</reference>
<feature type="transmembrane region" description="Helical" evidence="2">
    <location>
        <begin position="214"/>
        <end position="236"/>
    </location>
</feature>
<feature type="transmembrane region" description="Helical" evidence="2">
    <location>
        <begin position="183"/>
        <end position="208"/>
    </location>
</feature>
<dbReference type="AlphaFoldDB" id="A0A679IX58"/>
<feature type="region of interest" description="Disordered" evidence="1">
    <location>
        <begin position="1"/>
        <end position="25"/>
    </location>
</feature>
<dbReference type="EMBL" id="LR743507">
    <property type="protein sequence ID" value="CAA2100889.1"/>
    <property type="molecule type" value="Genomic_DNA"/>
</dbReference>
<dbReference type="RefSeq" id="WP_339088696.1">
    <property type="nucleotide sequence ID" value="NZ_LR743507.1"/>
</dbReference>
<protein>
    <submittedName>
        <fullName evidence="3">Uncharacterized protein</fullName>
    </submittedName>
</protein>
<keyword evidence="2" id="KW-0472">Membrane</keyword>
<evidence type="ECO:0000256" key="1">
    <source>
        <dbReference type="SAM" id="MobiDB-lite"/>
    </source>
</evidence>
<keyword evidence="2" id="KW-1133">Transmembrane helix</keyword>
<evidence type="ECO:0000313" key="3">
    <source>
        <dbReference type="EMBL" id="CAA2100889.1"/>
    </source>
</evidence>
<sequence length="372" mass="40702">MKDAPGQGNAPFGEERAAAGRRAGTAAMPGEWLCSRLFMPLRHPSIDLIAHTLGQAPGHARSSSDGRYQAAMVGTDTLIVDIASRRMHRAPGVYMREFDDAPPEGIAAPALRVEGEETATAFAPTWTDVQWIALSDPAPAGFWSPWPDPRVVGLPPLAERLATEWTSDAPQATERVKRSAAGWIGWLVALAVLGFMASFGFEAITWSLRGGWEWLWLLAGVPFFGIFSVATVTFIATTLRERRRVRVALENMSLEVGEGFRMNAPLDQRLRATVPAARDGERTVAPERIVVRLMQRAIRHEPGGRAVLVDECRDETAALCGDAREDRRIYAWTLGAHAAREGASQWFVALHDAAMPDGPPFLVAALRELPLR</sequence>
<name>A0A679IX58_VARPD</name>